<dbReference type="InterPro" id="IPR008274">
    <property type="entry name" value="AldOxase/xan_DH_MoCoBD1"/>
</dbReference>
<evidence type="ECO:0000313" key="4">
    <source>
        <dbReference type="Proteomes" id="UP001293718"/>
    </source>
</evidence>
<evidence type="ECO:0000259" key="2">
    <source>
        <dbReference type="SMART" id="SM01008"/>
    </source>
</evidence>
<feature type="domain" description="Aldehyde oxidase/xanthine dehydrogenase a/b hammerhead" evidence="2">
    <location>
        <begin position="221"/>
        <end position="299"/>
    </location>
</feature>
<keyword evidence="4" id="KW-1185">Reference proteome</keyword>
<dbReference type="Pfam" id="PF02738">
    <property type="entry name" value="MoCoBD_1"/>
    <property type="match status" value="1"/>
</dbReference>
<dbReference type="PANTHER" id="PTHR47495:SF2">
    <property type="entry name" value="ALDEHYDE DEHYDROGENASE"/>
    <property type="match status" value="1"/>
</dbReference>
<evidence type="ECO:0000313" key="3">
    <source>
        <dbReference type="EMBL" id="MDZ5460070.1"/>
    </source>
</evidence>
<dbReference type="InterPro" id="IPR052516">
    <property type="entry name" value="N-heterocyclic_Hydroxylase"/>
</dbReference>
<dbReference type="Gene3D" id="3.90.1170.50">
    <property type="entry name" value="Aldehyde oxidase/xanthine dehydrogenase, a/b hammerhead"/>
    <property type="match status" value="1"/>
</dbReference>
<dbReference type="PANTHER" id="PTHR47495">
    <property type="entry name" value="ALDEHYDE DEHYDROGENASE"/>
    <property type="match status" value="1"/>
</dbReference>
<gene>
    <name evidence="3" type="ORF">SM757_26165</name>
</gene>
<feature type="region of interest" description="Disordered" evidence="1">
    <location>
        <begin position="725"/>
        <end position="750"/>
    </location>
</feature>
<reference evidence="3 4" key="1">
    <citation type="submission" date="2023-11" db="EMBL/GenBank/DDBJ databases">
        <title>Draft genome of Azohydromonas lata strain H1 (DSM1123), a polyhydroxyalkanoate producer.</title>
        <authorList>
            <person name="Traversa D."/>
            <person name="D'Addabbo P."/>
            <person name="Pazzani C."/>
            <person name="Manzari C."/>
            <person name="Chiara M."/>
            <person name="Scrascia M."/>
        </authorList>
    </citation>
    <scope>NUCLEOTIDE SEQUENCE [LARGE SCALE GENOMIC DNA]</scope>
    <source>
        <strain evidence="3 4">H1</strain>
    </source>
</reference>
<dbReference type="Pfam" id="PF20256">
    <property type="entry name" value="MoCoBD_2"/>
    <property type="match status" value="2"/>
</dbReference>
<dbReference type="RefSeq" id="WP_066336915.1">
    <property type="nucleotide sequence ID" value="NZ_JAXOJX010000057.1"/>
</dbReference>
<dbReference type="InterPro" id="IPR012368">
    <property type="entry name" value="OxRdtase_Mopterin-bd_su_IorB"/>
</dbReference>
<dbReference type="Gene3D" id="3.30.365.10">
    <property type="entry name" value="Aldehyde oxidase/xanthine dehydrogenase, molybdopterin binding domain"/>
    <property type="match status" value="4"/>
</dbReference>
<dbReference type="InterPro" id="IPR000674">
    <property type="entry name" value="Ald_Oxase/Xan_DH_a/b"/>
</dbReference>
<proteinExistence type="predicted"/>
<dbReference type="PIRSF" id="PIRSF036389">
    <property type="entry name" value="IOR_B"/>
    <property type="match status" value="1"/>
</dbReference>
<protein>
    <submittedName>
        <fullName evidence="3">Xanthine dehydrogenase family protein molybdopterin-binding subunit</fullName>
    </submittedName>
</protein>
<dbReference type="InterPro" id="IPR037165">
    <property type="entry name" value="AldOxase/xan_DH_Mopterin-bd_sf"/>
</dbReference>
<name>A0ABU5IMF3_9BURK</name>
<feature type="compositionally biased region" description="Low complexity" evidence="1">
    <location>
        <begin position="732"/>
        <end position="750"/>
    </location>
</feature>
<dbReference type="Proteomes" id="UP001293718">
    <property type="component" value="Unassembled WGS sequence"/>
</dbReference>
<comment type="caution">
    <text evidence="3">The sequence shown here is derived from an EMBL/GenBank/DDBJ whole genome shotgun (WGS) entry which is preliminary data.</text>
</comment>
<dbReference type="SMART" id="SM01008">
    <property type="entry name" value="Ald_Xan_dh_C"/>
    <property type="match status" value="1"/>
</dbReference>
<accession>A0ABU5IMF3</accession>
<sequence length="750" mass="79373">MRAGAAAGGGLLVGIALPGCAVNPLNAPNPPRDKKPPEAAVGQATTALSQDAPELAYSGFIRIDRQGTVTFIVHKVEMGQGTFTSIPMLIAEELEVDPATVKLEQAPPNNKLYADPLLGGQLTGGSTSIRGAWEPLRRAGATARTMLVQAAAQTWKVDAKELRAVNGVVTHPASGRTLHYGELVDAAAKLDVPKDVPLKPASAFRLIGKPVKRLDSADKVNGRALFGIDAKVPGMGIATVAACPIVGGRLAGMNEAAARAVPGVRQVLRLDNAVAVVGDHMWAAKQGLAKLEPTWTGGQYSALTTAAIVADMEAASRGDGAVAHNAGDVPAVLAETPASAGLSAIYQMPFLAHATMEPMNCTVALGQGRCELWVGTQVPVLAQTAAAKAAGLPDEAVVLHNHYLGGGFGRRLEVDFIVQAVSFARQASGPVKFVWMREEDIQHDMYRPYYLDRIAAALDEQGRPKAWMHRITGSSIMSRFAPPLVKNGVDPDAVEAAADIPYDIPAQRVEYVRHEPPIPTAFWRGVGATHNVWVVESFMDELAVKAQRDPVQYRMALLAKQPRCRAVLELAAQKAGWTQPLREAAGERAGRGVSVQYAFGSYMAMVAEVAVNADGQVRVRRVVAAVDCGQVVNPDTVQAQLESGVVFGLGAALWNEVTLDQGRVQQSNFGDYRVMRMNEMPRVEVYLVPSQDQPGGIGEPGTSGIAPALTNAIFAATGTRLRKLPVGDQLKPPKAASAAPARATKTARAN</sequence>
<dbReference type="InterPro" id="IPR046867">
    <property type="entry name" value="AldOxase/xan_DH_MoCoBD2"/>
</dbReference>
<dbReference type="EMBL" id="JAXOJX010000057">
    <property type="protein sequence ID" value="MDZ5460070.1"/>
    <property type="molecule type" value="Genomic_DNA"/>
</dbReference>
<dbReference type="SUPFAM" id="SSF56003">
    <property type="entry name" value="Molybdenum cofactor-binding domain"/>
    <property type="match status" value="2"/>
</dbReference>
<evidence type="ECO:0000256" key="1">
    <source>
        <dbReference type="SAM" id="MobiDB-lite"/>
    </source>
</evidence>
<organism evidence="3 4">
    <name type="scientific">Azohydromonas lata</name>
    <dbReference type="NCBI Taxonomy" id="45677"/>
    <lineage>
        <taxon>Bacteria</taxon>
        <taxon>Pseudomonadati</taxon>
        <taxon>Pseudomonadota</taxon>
        <taxon>Betaproteobacteria</taxon>
        <taxon>Burkholderiales</taxon>
        <taxon>Sphaerotilaceae</taxon>
        <taxon>Azohydromonas</taxon>
    </lineage>
</organism>